<gene>
    <name evidence="2" type="ORF">SAMN05421820_10566</name>
</gene>
<dbReference type="AlphaFoldDB" id="A0A1G9W5M1"/>
<reference evidence="3" key="1">
    <citation type="submission" date="2016-10" db="EMBL/GenBank/DDBJ databases">
        <authorList>
            <person name="Varghese N."/>
            <person name="Submissions S."/>
        </authorList>
    </citation>
    <scope>NUCLEOTIDE SEQUENCE [LARGE SCALE GENOMIC DNA]</scope>
    <source>
        <strain evidence="3">DSM 19110</strain>
    </source>
</reference>
<dbReference type="SUPFAM" id="SSF51735">
    <property type="entry name" value="NAD(P)-binding Rossmann-fold domains"/>
    <property type="match status" value="1"/>
</dbReference>
<name>A0A1G9W5M1_9SPHI</name>
<dbReference type="InterPro" id="IPR036291">
    <property type="entry name" value="NAD(P)-bd_dom_sf"/>
</dbReference>
<accession>A0A1G9W5M1</accession>
<sequence length="223" mass="25027">MEKKAVLFGASGLIGESLLEQLLSNSNYKEVLIVGRKKLERQHPKLKQLIVDFDKLNDYAPQIQGDVVFCCLGTTKNKTPDQVQYKKIDYQYPLDAAAIAKNNGAEQYHLVSALGANPSSSIFYTKTKGEVERDLKAIPFKSVHIYQPSLLVGERKESRNMEGLMTVVMQILNPFLISGLRKYRSIKIEKVASAMLKKSLEDASGTFVYPSDKIEEISSKSYK</sequence>
<dbReference type="Proteomes" id="UP000183200">
    <property type="component" value="Unassembled WGS sequence"/>
</dbReference>
<evidence type="ECO:0000313" key="3">
    <source>
        <dbReference type="Proteomes" id="UP000183200"/>
    </source>
</evidence>
<organism evidence="2 3">
    <name type="scientific">Pedobacter steynii</name>
    <dbReference type="NCBI Taxonomy" id="430522"/>
    <lineage>
        <taxon>Bacteria</taxon>
        <taxon>Pseudomonadati</taxon>
        <taxon>Bacteroidota</taxon>
        <taxon>Sphingobacteriia</taxon>
        <taxon>Sphingobacteriales</taxon>
        <taxon>Sphingobacteriaceae</taxon>
        <taxon>Pedobacter</taxon>
    </lineage>
</organism>
<keyword evidence="3" id="KW-1185">Reference proteome</keyword>
<evidence type="ECO:0000313" key="2">
    <source>
        <dbReference type="EMBL" id="SDM79537.1"/>
    </source>
</evidence>
<dbReference type="EMBL" id="FNGY01000005">
    <property type="protein sequence ID" value="SDM79537.1"/>
    <property type="molecule type" value="Genomic_DNA"/>
</dbReference>
<dbReference type="OrthoDB" id="9798632at2"/>
<dbReference type="RefSeq" id="WP_074608095.1">
    <property type="nucleotide sequence ID" value="NZ_FNGY01000005.1"/>
</dbReference>
<feature type="domain" description="NAD(P)-binding" evidence="1">
    <location>
        <begin position="9"/>
        <end position="119"/>
    </location>
</feature>
<dbReference type="Pfam" id="PF13460">
    <property type="entry name" value="NAD_binding_10"/>
    <property type="match status" value="1"/>
</dbReference>
<dbReference type="InterPro" id="IPR016040">
    <property type="entry name" value="NAD(P)-bd_dom"/>
</dbReference>
<protein>
    <submittedName>
        <fullName evidence="2">Uncharacterized conserved protein YbjT, contains NAD(P)-binding and DUF2867 domains</fullName>
    </submittedName>
</protein>
<dbReference type="PANTHER" id="PTHR14097">
    <property type="entry name" value="OXIDOREDUCTASE HTATIP2"/>
    <property type="match status" value="1"/>
</dbReference>
<dbReference type="Gene3D" id="3.40.50.720">
    <property type="entry name" value="NAD(P)-binding Rossmann-like Domain"/>
    <property type="match status" value="1"/>
</dbReference>
<evidence type="ECO:0000259" key="1">
    <source>
        <dbReference type="Pfam" id="PF13460"/>
    </source>
</evidence>
<dbReference type="PANTHER" id="PTHR14097:SF7">
    <property type="entry name" value="OXIDOREDUCTASE HTATIP2"/>
    <property type="match status" value="1"/>
</dbReference>
<proteinExistence type="predicted"/>